<accession>A0ACB9AKP1</accession>
<organism evidence="1 2">
    <name type="scientific">Cichorium intybus</name>
    <name type="common">Chicory</name>
    <dbReference type="NCBI Taxonomy" id="13427"/>
    <lineage>
        <taxon>Eukaryota</taxon>
        <taxon>Viridiplantae</taxon>
        <taxon>Streptophyta</taxon>
        <taxon>Embryophyta</taxon>
        <taxon>Tracheophyta</taxon>
        <taxon>Spermatophyta</taxon>
        <taxon>Magnoliopsida</taxon>
        <taxon>eudicotyledons</taxon>
        <taxon>Gunneridae</taxon>
        <taxon>Pentapetalae</taxon>
        <taxon>asterids</taxon>
        <taxon>campanulids</taxon>
        <taxon>Asterales</taxon>
        <taxon>Asteraceae</taxon>
        <taxon>Cichorioideae</taxon>
        <taxon>Cichorieae</taxon>
        <taxon>Cichoriinae</taxon>
        <taxon>Cichorium</taxon>
    </lineage>
</organism>
<keyword evidence="2" id="KW-1185">Reference proteome</keyword>
<protein>
    <submittedName>
        <fullName evidence="1">Uncharacterized protein</fullName>
    </submittedName>
</protein>
<dbReference type="Proteomes" id="UP001055811">
    <property type="component" value="Linkage Group LG07"/>
</dbReference>
<reference evidence="1 2" key="2">
    <citation type="journal article" date="2022" name="Mol. Ecol. Resour.">
        <title>The genomes of chicory, endive, great burdock and yacon provide insights into Asteraceae paleo-polyploidization history and plant inulin production.</title>
        <authorList>
            <person name="Fan W."/>
            <person name="Wang S."/>
            <person name="Wang H."/>
            <person name="Wang A."/>
            <person name="Jiang F."/>
            <person name="Liu H."/>
            <person name="Zhao H."/>
            <person name="Xu D."/>
            <person name="Zhang Y."/>
        </authorList>
    </citation>
    <scope>NUCLEOTIDE SEQUENCE [LARGE SCALE GENOMIC DNA]</scope>
    <source>
        <strain evidence="2">cv. Punajuju</strain>
        <tissue evidence="1">Leaves</tissue>
    </source>
</reference>
<reference evidence="2" key="1">
    <citation type="journal article" date="2022" name="Mol. Ecol. Resour.">
        <title>The genomes of chicory, endive, great burdock and yacon provide insights into Asteraceae palaeo-polyploidization history and plant inulin production.</title>
        <authorList>
            <person name="Fan W."/>
            <person name="Wang S."/>
            <person name="Wang H."/>
            <person name="Wang A."/>
            <person name="Jiang F."/>
            <person name="Liu H."/>
            <person name="Zhao H."/>
            <person name="Xu D."/>
            <person name="Zhang Y."/>
        </authorList>
    </citation>
    <scope>NUCLEOTIDE SEQUENCE [LARGE SCALE GENOMIC DNA]</scope>
    <source>
        <strain evidence="2">cv. Punajuju</strain>
    </source>
</reference>
<sequence>MGRTLTMLATPKEMIVRGEQKLNNAHSKSGTAVKPTWTAGFNTRMFCFSNMNILRSLDSCPYTNKNKSISSDTARPPSKFKP</sequence>
<dbReference type="EMBL" id="CM042015">
    <property type="protein sequence ID" value="KAI3710804.1"/>
    <property type="molecule type" value="Genomic_DNA"/>
</dbReference>
<comment type="caution">
    <text evidence="1">The sequence shown here is derived from an EMBL/GenBank/DDBJ whole genome shotgun (WGS) entry which is preliminary data.</text>
</comment>
<gene>
    <name evidence="1" type="ORF">L2E82_40598</name>
</gene>
<name>A0ACB9AKP1_CICIN</name>
<proteinExistence type="predicted"/>
<evidence type="ECO:0000313" key="1">
    <source>
        <dbReference type="EMBL" id="KAI3710804.1"/>
    </source>
</evidence>
<evidence type="ECO:0000313" key="2">
    <source>
        <dbReference type="Proteomes" id="UP001055811"/>
    </source>
</evidence>